<proteinExistence type="predicted"/>
<accession>D1PMK4</accession>
<comment type="caution">
    <text evidence="1">The sequence shown here is derived from an EMBL/GenBank/DDBJ whole genome shotgun (WGS) entry which is preliminary data.</text>
</comment>
<gene>
    <name evidence="1" type="ORF">SUBVAR_05565</name>
</gene>
<evidence type="ECO:0000313" key="2">
    <source>
        <dbReference type="Proteomes" id="UP000003438"/>
    </source>
</evidence>
<dbReference type="AlphaFoldDB" id="D1PMK4"/>
<name>D1PMK4_9FIRM</name>
<keyword evidence="2" id="KW-1185">Reference proteome</keyword>
<evidence type="ECO:0000313" key="1">
    <source>
        <dbReference type="EMBL" id="EFB75789.1"/>
    </source>
</evidence>
<evidence type="ECO:0008006" key="3">
    <source>
        <dbReference type="Google" id="ProtNLM"/>
    </source>
</evidence>
<dbReference type="EMBL" id="ACBY02000023">
    <property type="protein sequence ID" value="EFB75789.1"/>
    <property type="molecule type" value="Genomic_DNA"/>
</dbReference>
<protein>
    <recommendedName>
        <fullName evidence="3">YolD-like protein</fullName>
    </recommendedName>
</protein>
<dbReference type="Proteomes" id="UP000003438">
    <property type="component" value="Unassembled WGS sequence"/>
</dbReference>
<dbReference type="HOGENOM" id="CLU_2703473_0_0_9"/>
<sequence length="73" mass="8454">MIHLLQERLNAQPKICFIYFKPDEQKTGGAYRTVSGVVRKIRMDEREIVMQDATIIPVDDILEMKGTLFLSLE</sequence>
<organism evidence="1 2">
    <name type="scientific">Subdoligranulum variabile DSM 15176</name>
    <dbReference type="NCBI Taxonomy" id="411471"/>
    <lineage>
        <taxon>Bacteria</taxon>
        <taxon>Bacillati</taxon>
        <taxon>Bacillota</taxon>
        <taxon>Clostridia</taxon>
        <taxon>Eubacteriales</taxon>
        <taxon>Oscillospiraceae</taxon>
        <taxon>Subdoligranulum</taxon>
    </lineage>
</organism>
<dbReference type="STRING" id="411471.SUBVAR_05565"/>
<reference evidence="1" key="1">
    <citation type="submission" date="2009-12" db="EMBL/GenBank/DDBJ databases">
        <authorList>
            <person name="Weinstock G."/>
            <person name="Sodergren E."/>
            <person name="Clifton S."/>
            <person name="Fulton L."/>
            <person name="Fulton B."/>
            <person name="Courtney L."/>
            <person name="Fronick C."/>
            <person name="Harrison M."/>
            <person name="Strong C."/>
            <person name="Farmer C."/>
            <person name="Delahaunty K."/>
            <person name="Markovic C."/>
            <person name="Hall O."/>
            <person name="Minx P."/>
            <person name="Tomlinson C."/>
            <person name="Mitreva M."/>
            <person name="Nelson J."/>
            <person name="Hou S."/>
            <person name="Wollam A."/>
            <person name="Pepin K.H."/>
            <person name="Johnson M."/>
            <person name="Bhonagiri V."/>
            <person name="Nash W.E."/>
            <person name="Warren W."/>
            <person name="Chinwalla A."/>
            <person name="Mardis E.R."/>
            <person name="Wilson R.K."/>
        </authorList>
    </citation>
    <scope>NUCLEOTIDE SEQUENCE [LARGE SCALE GENOMIC DNA]</scope>
    <source>
        <strain evidence="1">DSM 15176</strain>
    </source>
</reference>